<comment type="caution">
    <text evidence="1">The sequence shown here is derived from an EMBL/GenBank/DDBJ whole genome shotgun (WGS) entry which is preliminary data.</text>
</comment>
<proteinExistence type="predicted"/>
<gene>
    <name evidence="1" type="ORF">MMF97_12760</name>
</gene>
<dbReference type="Gene3D" id="3.10.450.50">
    <property type="match status" value="1"/>
</dbReference>
<protein>
    <submittedName>
        <fullName evidence="1">Ester cyclase</fullName>
    </submittedName>
</protein>
<keyword evidence="2" id="KW-1185">Reference proteome</keyword>
<evidence type="ECO:0000313" key="1">
    <source>
        <dbReference type="EMBL" id="MCJ0743587.1"/>
    </source>
</evidence>
<dbReference type="RefSeq" id="WP_243362816.1">
    <property type="nucleotide sequence ID" value="NZ_JALGBH010000002.1"/>
</dbReference>
<evidence type="ECO:0000313" key="2">
    <source>
        <dbReference type="Proteomes" id="UP001165460"/>
    </source>
</evidence>
<dbReference type="SUPFAM" id="SSF54427">
    <property type="entry name" value="NTF2-like"/>
    <property type="match status" value="1"/>
</dbReference>
<dbReference type="InterPro" id="IPR032710">
    <property type="entry name" value="NTF2-like_dom_sf"/>
</dbReference>
<sequence length="139" mass="15594">MNKKETILAYIENVWNQGKTEELVGFIDHNFIDHSLPLGLPATIEGTKRWIEATGNSFQHKTIIEDMVAEGNKVFIRISMNLKHIGKWRGYDATGIDLVTTGYRLFEFANEKICAQWAAIDGNAIEQAIAGSVHTCKVD</sequence>
<dbReference type="InterPro" id="IPR009959">
    <property type="entry name" value="Cyclase_SnoaL-like"/>
</dbReference>
<dbReference type="EMBL" id="JALGBH010000002">
    <property type="protein sequence ID" value="MCJ0743587.1"/>
    <property type="molecule type" value="Genomic_DNA"/>
</dbReference>
<organism evidence="1 2">
    <name type="scientific">Pedobacter montanisoli</name>
    <dbReference type="NCBI Taxonomy" id="2923277"/>
    <lineage>
        <taxon>Bacteria</taxon>
        <taxon>Pseudomonadati</taxon>
        <taxon>Bacteroidota</taxon>
        <taxon>Sphingobacteriia</taxon>
        <taxon>Sphingobacteriales</taxon>
        <taxon>Sphingobacteriaceae</taxon>
        <taxon>Pedobacter</taxon>
    </lineage>
</organism>
<dbReference type="Proteomes" id="UP001165460">
    <property type="component" value="Unassembled WGS sequence"/>
</dbReference>
<accession>A0ABS9ZZ72</accession>
<name>A0ABS9ZZ72_9SPHI</name>
<reference evidence="1" key="1">
    <citation type="submission" date="2022-03" db="EMBL/GenBank/DDBJ databases">
        <authorList>
            <person name="Woo C.Y."/>
        </authorList>
    </citation>
    <scope>NUCLEOTIDE SEQUENCE</scope>
    <source>
        <strain evidence="1">CYS-01</strain>
    </source>
</reference>
<dbReference type="Pfam" id="PF07366">
    <property type="entry name" value="SnoaL"/>
    <property type="match status" value="1"/>
</dbReference>